<dbReference type="EMBL" id="PDNB01000024">
    <property type="protein sequence ID" value="PGH15525.1"/>
    <property type="molecule type" value="Genomic_DNA"/>
</dbReference>
<dbReference type="Proteomes" id="UP000223968">
    <property type="component" value="Unassembled WGS sequence"/>
</dbReference>
<dbReference type="AlphaFoldDB" id="A0A2B7Y2V2"/>
<gene>
    <name evidence="1" type="ORF">AJ79_02307</name>
</gene>
<organism evidence="1 2">
    <name type="scientific">Helicocarpus griseus UAMH5409</name>
    <dbReference type="NCBI Taxonomy" id="1447875"/>
    <lineage>
        <taxon>Eukaryota</taxon>
        <taxon>Fungi</taxon>
        <taxon>Dikarya</taxon>
        <taxon>Ascomycota</taxon>
        <taxon>Pezizomycotina</taxon>
        <taxon>Eurotiomycetes</taxon>
        <taxon>Eurotiomycetidae</taxon>
        <taxon>Onygenales</taxon>
        <taxon>Ajellomycetaceae</taxon>
        <taxon>Helicocarpus</taxon>
    </lineage>
</organism>
<proteinExistence type="predicted"/>
<sequence>MDSPVDPIPNIQRTVQYEDLYSQHFGSLGSPGTLTHLQYISLGSMHTQIYSSFNMRDTTGPRFRSGLSKGKRRIIRAVTFQKARLEIGCGSQISQVGNARETS</sequence>
<keyword evidence="2" id="KW-1185">Reference proteome</keyword>
<evidence type="ECO:0000313" key="2">
    <source>
        <dbReference type="Proteomes" id="UP000223968"/>
    </source>
</evidence>
<comment type="caution">
    <text evidence="1">The sequence shown here is derived from an EMBL/GenBank/DDBJ whole genome shotgun (WGS) entry which is preliminary data.</text>
</comment>
<protein>
    <submittedName>
        <fullName evidence="1">Uncharacterized protein</fullName>
    </submittedName>
</protein>
<name>A0A2B7Y2V2_9EURO</name>
<evidence type="ECO:0000313" key="1">
    <source>
        <dbReference type="EMBL" id="PGH15525.1"/>
    </source>
</evidence>
<accession>A0A2B7Y2V2</accession>
<reference evidence="1 2" key="1">
    <citation type="submission" date="2017-10" db="EMBL/GenBank/DDBJ databases">
        <title>Comparative genomics in systemic dimorphic fungi from Ajellomycetaceae.</title>
        <authorList>
            <person name="Munoz J.F."/>
            <person name="Mcewen J.G."/>
            <person name="Clay O.K."/>
            <person name="Cuomo C.A."/>
        </authorList>
    </citation>
    <scope>NUCLEOTIDE SEQUENCE [LARGE SCALE GENOMIC DNA]</scope>
    <source>
        <strain evidence="1 2">UAMH5409</strain>
    </source>
</reference>